<dbReference type="InterPro" id="IPR023146">
    <property type="entry name" value="YfbU_alpha-helical_sf"/>
</dbReference>
<dbReference type="Pfam" id="PF03887">
    <property type="entry name" value="YfbU"/>
    <property type="match status" value="1"/>
</dbReference>
<dbReference type="RefSeq" id="WP_129575647.1">
    <property type="nucleotide sequence ID" value="NZ_CP012672.1"/>
</dbReference>
<dbReference type="AlphaFoldDB" id="A0A4P2QQ19"/>
<dbReference type="NCBIfam" id="NF003936">
    <property type="entry name" value="PRK05445.1"/>
    <property type="match status" value="1"/>
</dbReference>
<dbReference type="InterPro" id="IPR023145">
    <property type="entry name" value="YfbU_helix-hairpin_sf"/>
</dbReference>
<sequence>MKLTKLERLILSNQYRILEALYPKQGYDRSREIVENGYEQDYERLAEHIDDDVVTTEESKEVRDILHFHRILKQSYDKLDDKSGIEPESIEFAGFDGNDDQESKLLGYVRYYCAPGERKYTELNKGDDYNSHTPMLSTYRTMLKRWHEMGKPVPLTTEQIQKVIA</sequence>
<evidence type="ECO:0000313" key="2">
    <source>
        <dbReference type="Proteomes" id="UP000295497"/>
    </source>
</evidence>
<dbReference type="InterPro" id="IPR005587">
    <property type="entry name" value="UPF0304_YfbU"/>
</dbReference>
<reference evidence="1 2" key="1">
    <citation type="submission" date="2015-09" db="EMBL/GenBank/DDBJ databases">
        <title>Sorangium comparison.</title>
        <authorList>
            <person name="Zaburannyi N."/>
            <person name="Bunk B."/>
            <person name="Overmann J."/>
            <person name="Mueller R."/>
        </authorList>
    </citation>
    <scope>NUCLEOTIDE SEQUENCE [LARGE SCALE GENOMIC DNA]</scope>
    <source>
        <strain evidence="1 2">So ce836</strain>
    </source>
</reference>
<dbReference type="Gene3D" id="1.10.287.680">
    <property type="entry name" value="Helix hairpin bin"/>
    <property type="match status" value="1"/>
</dbReference>
<gene>
    <name evidence="1" type="ORF">SOCE836_040860</name>
</gene>
<dbReference type="Gene3D" id="1.10.3190.10">
    <property type="entry name" value="yfbu gene product, domain 2"/>
    <property type="match status" value="1"/>
</dbReference>
<dbReference type="EMBL" id="CP012672">
    <property type="protein sequence ID" value="AUX31951.1"/>
    <property type="molecule type" value="Genomic_DNA"/>
</dbReference>
<accession>A0A4P2QQ19</accession>
<name>A0A4P2QQ19_SORCE</name>
<organism evidence="1 2">
    <name type="scientific">Sorangium cellulosum</name>
    <name type="common">Polyangium cellulosum</name>
    <dbReference type="NCBI Taxonomy" id="56"/>
    <lineage>
        <taxon>Bacteria</taxon>
        <taxon>Pseudomonadati</taxon>
        <taxon>Myxococcota</taxon>
        <taxon>Polyangia</taxon>
        <taxon>Polyangiales</taxon>
        <taxon>Polyangiaceae</taxon>
        <taxon>Sorangium</taxon>
    </lineage>
</organism>
<evidence type="ECO:0000313" key="1">
    <source>
        <dbReference type="EMBL" id="AUX31951.1"/>
    </source>
</evidence>
<evidence type="ECO:0008006" key="3">
    <source>
        <dbReference type="Google" id="ProtNLM"/>
    </source>
</evidence>
<dbReference type="Proteomes" id="UP000295497">
    <property type="component" value="Chromosome"/>
</dbReference>
<proteinExistence type="predicted"/>
<dbReference type="SUPFAM" id="SSF116960">
    <property type="entry name" value="YfbU-like"/>
    <property type="match status" value="1"/>
</dbReference>
<protein>
    <recommendedName>
        <fullName evidence="3">YfbU family protein</fullName>
    </recommendedName>
</protein>